<feature type="transmembrane region" description="Helical" evidence="1">
    <location>
        <begin position="65"/>
        <end position="88"/>
    </location>
</feature>
<protein>
    <submittedName>
        <fullName evidence="2">Uncharacterized protein</fullName>
    </submittedName>
</protein>
<feature type="transmembrane region" description="Helical" evidence="1">
    <location>
        <begin position="192"/>
        <end position="215"/>
    </location>
</feature>
<name>A0AAD5UJ10_9FUNG</name>
<keyword evidence="3" id="KW-1185">Reference proteome</keyword>
<dbReference type="EMBL" id="JADGKB010000039">
    <property type="protein sequence ID" value="KAJ3257355.1"/>
    <property type="molecule type" value="Genomic_DNA"/>
</dbReference>
<sequence length="225" mass="26196">MSYSISIPTIVYNNRHAYPAEINDSETQLNLEELPEYEDECQAPPPYTESEKYNTKFAGRIKKIIAYWGCFSFLMDVILFFFLCLVIIGGYVPVYALVIPFLFMVADLFSLYLVRFDNLALGNLVALCVGARWGMDVYTMFYYWTNAQISYFDMPVFVMIFTLPMSGIRPFYSILFPCFAPESMQSVCQETLTNAFLIFLLALIPQCTFWFLVLMNNYRIRLDKK</sequence>
<dbReference type="Proteomes" id="UP001210925">
    <property type="component" value="Unassembled WGS sequence"/>
</dbReference>
<reference evidence="2" key="1">
    <citation type="submission" date="2020-05" db="EMBL/GenBank/DDBJ databases">
        <title>Phylogenomic resolution of chytrid fungi.</title>
        <authorList>
            <person name="Stajich J.E."/>
            <person name="Amses K."/>
            <person name="Simmons R."/>
            <person name="Seto K."/>
            <person name="Myers J."/>
            <person name="Bonds A."/>
            <person name="Quandt C.A."/>
            <person name="Barry K."/>
            <person name="Liu P."/>
            <person name="Grigoriev I."/>
            <person name="Longcore J.E."/>
            <person name="James T.Y."/>
        </authorList>
    </citation>
    <scope>NUCLEOTIDE SEQUENCE</scope>
    <source>
        <strain evidence="2">PLAUS21</strain>
    </source>
</reference>
<keyword evidence="1" id="KW-1133">Transmembrane helix</keyword>
<feature type="transmembrane region" description="Helical" evidence="1">
    <location>
        <begin position="156"/>
        <end position="180"/>
    </location>
</feature>
<feature type="transmembrane region" description="Helical" evidence="1">
    <location>
        <begin position="121"/>
        <end position="144"/>
    </location>
</feature>
<organism evidence="2 3">
    <name type="scientific">Boothiomyces macroporosus</name>
    <dbReference type="NCBI Taxonomy" id="261099"/>
    <lineage>
        <taxon>Eukaryota</taxon>
        <taxon>Fungi</taxon>
        <taxon>Fungi incertae sedis</taxon>
        <taxon>Chytridiomycota</taxon>
        <taxon>Chytridiomycota incertae sedis</taxon>
        <taxon>Chytridiomycetes</taxon>
        <taxon>Rhizophydiales</taxon>
        <taxon>Terramycetaceae</taxon>
        <taxon>Boothiomyces</taxon>
    </lineage>
</organism>
<gene>
    <name evidence="2" type="ORF">HK103_004575</name>
</gene>
<evidence type="ECO:0000313" key="3">
    <source>
        <dbReference type="Proteomes" id="UP001210925"/>
    </source>
</evidence>
<keyword evidence="1" id="KW-0472">Membrane</keyword>
<dbReference type="AlphaFoldDB" id="A0AAD5UJ10"/>
<proteinExistence type="predicted"/>
<accession>A0AAD5UJ10</accession>
<feature type="transmembrane region" description="Helical" evidence="1">
    <location>
        <begin position="94"/>
        <end position="114"/>
    </location>
</feature>
<evidence type="ECO:0000256" key="1">
    <source>
        <dbReference type="SAM" id="Phobius"/>
    </source>
</evidence>
<comment type="caution">
    <text evidence="2">The sequence shown here is derived from an EMBL/GenBank/DDBJ whole genome shotgun (WGS) entry which is preliminary data.</text>
</comment>
<evidence type="ECO:0000313" key="2">
    <source>
        <dbReference type="EMBL" id="KAJ3257355.1"/>
    </source>
</evidence>
<keyword evidence="1" id="KW-0812">Transmembrane</keyword>